<name>A0A2P7TYE1_9NEIS</name>
<evidence type="ECO:0000256" key="4">
    <source>
        <dbReference type="PROSITE-ProRule" id="PRU01161"/>
    </source>
</evidence>
<feature type="chain" id="PRO_5015137442" evidence="5">
    <location>
        <begin position="21"/>
        <end position="505"/>
    </location>
</feature>
<sequence length="505" mass="56697">MFKKNVRLTFTASLAVMLSACTLVKYQPLETINKVDLNKGYRFENANKENQDDTFMVLMFSGGGTRAAALGYGVLEQLHQQQVSINGQKKSLLENVDLVVGVSGGSVLAAYYSLHGADTIPSFYKRFLRQNFQRKVIRQAFSSTNIPRLASPEFGRGDLLQEQFETYLFGKTTFEDLEKRRKGPFAMISATDMGIGERINFTQEYFDPMCLDLSKLRIARAVAASSAVPLVFAPLTLNNNGGNCEYTPPKRVQTAIQKDKDTQQSITRKEVAQNIAQYTDSKTRPYIHLLDGGLTDNLGMRSLLDMTEVYSSNMLVQQMNTHKIKRIVVINVNAQNQINSNLDKTAAVPGIRDVVNAVIDIPIGKYSQESLRRFRAFTDSWNEAQYKDANGNPISLTFVSLSLRDLPESELRDKVLNIPTSFYLPGKDIDNLRIAAAELMKHTKEYQDLLKELSTQPNTEALFVRNEPAMEDNPEMKPVENPFSIEKLDKVNAADSADFELLPQP</sequence>
<evidence type="ECO:0000313" key="8">
    <source>
        <dbReference type="Proteomes" id="UP000241868"/>
    </source>
</evidence>
<feature type="domain" description="PNPLA" evidence="6">
    <location>
        <begin position="58"/>
        <end position="266"/>
    </location>
</feature>
<evidence type="ECO:0000313" key="7">
    <source>
        <dbReference type="EMBL" id="PSJ79727.1"/>
    </source>
</evidence>
<dbReference type="RefSeq" id="WP_106742531.1">
    <property type="nucleotide sequence ID" value="NZ_PXYY01000077.1"/>
</dbReference>
<evidence type="ECO:0000256" key="2">
    <source>
        <dbReference type="ARBA" id="ARBA00022963"/>
    </source>
</evidence>
<dbReference type="InterPro" id="IPR050301">
    <property type="entry name" value="NTE"/>
</dbReference>
<feature type="short sequence motif" description="GXSXG" evidence="4">
    <location>
        <begin position="101"/>
        <end position="105"/>
    </location>
</feature>
<organism evidence="7 8">
    <name type="scientific">Neisseria iguanae</name>
    <dbReference type="NCBI Taxonomy" id="90242"/>
    <lineage>
        <taxon>Bacteria</taxon>
        <taxon>Pseudomonadati</taxon>
        <taxon>Pseudomonadota</taxon>
        <taxon>Betaproteobacteria</taxon>
        <taxon>Neisseriales</taxon>
        <taxon>Neisseriaceae</taxon>
        <taxon>Neisseria</taxon>
    </lineage>
</organism>
<reference evidence="7 8" key="1">
    <citation type="submission" date="2018-03" db="EMBL/GenBank/DDBJ databases">
        <title>Neisseria weixii sp. nov., isolated from the intestinal contents of Tibetan Plateau pika (Ochotona curzoniae) in Yushu, Qinghai Province, China.</title>
        <authorList>
            <person name="Gui Z."/>
        </authorList>
    </citation>
    <scope>NUCLEOTIDE SEQUENCE [LARGE SCALE GENOMIC DNA]</scope>
    <source>
        <strain evidence="7 8">ATCC 51483</strain>
    </source>
</reference>
<proteinExistence type="predicted"/>
<keyword evidence="8" id="KW-1185">Reference proteome</keyword>
<dbReference type="GO" id="GO:0016042">
    <property type="term" value="P:lipid catabolic process"/>
    <property type="evidence" value="ECO:0007669"/>
    <property type="project" value="UniProtKB-KW"/>
</dbReference>
<keyword evidence="3" id="KW-0443">Lipid metabolism</keyword>
<dbReference type="PROSITE" id="PS51257">
    <property type="entry name" value="PROKAR_LIPOPROTEIN"/>
    <property type="match status" value="1"/>
</dbReference>
<dbReference type="Gene3D" id="3.40.1090.10">
    <property type="entry name" value="Cytosolic phospholipase A2 catalytic domain"/>
    <property type="match status" value="1"/>
</dbReference>
<evidence type="ECO:0000256" key="5">
    <source>
        <dbReference type="SAM" id="SignalP"/>
    </source>
</evidence>
<dbReference type="PANTHER" id="PTHR14226:SF78">
    <property type="entry name" value="SLR0060 PROTEIN"/>
    <property type="match status" value="1"/>
</dbReference>
<dbReference type="EMBL" id="PXYY01000077">
    <property type="protein sequence ID" value="PSJ79727.1"/>
    <property type="molecule type" value="Genomic_DNA"/>
</dbReference>
<dbReference type="GO" id="GO:0016787">
    <property type="term" value="F:hydrolase activity"/>
    <property type="evidence" value="ECO:0007669"/>
    <property type="project" value="UniProtKB-KW"/>
</dbReference>
<dbReference type="PANTHER" id="PTHR14226">
    <property type="entry name" value="NEUROPATHY TARGET ESTERASE/SWISS CHEESE D.MELANOGASTER"/>
    <property type="match status" value="1"/>
</dbReference>
<dbReference type="Pfam" id="PF01734">
    <property type="entry name" value="Patatin"/>
    <property type="match status" value="1"/>
</dbReference>
<dbReference type="InterPro" id="IPR016035">
    <property type="entry name" value="Acyl_Trfase/lysoPLipase"/>
</dbReference>
<evidence type="ECO:0000256" key="3">
    <source>
        <dbReference type="ARBA" id="ARBA00023098"/>
    </source>
</evidence>
<keyword evidence="1" id="KW-0378">Hydrolase</keyword>
<gene>
    <name evidence="7" type="ORF">C7N83_10425</name>
</gene>
<evidence type="ECO:0000256" key="1">
    <source>
        <dbReference type="ARBA" id="ARBA00022801"/>
    </source>
</evidence>
<comment type="caution">
    <text evidence="4">Lacks conserved residue(s) required for the propagation of feature annotation.</text>
</comment>
<dbReference type="PROSITE" id="PS51635">
    <property type="entry name" value="PNPLA"/>
    <property type="match status" value="1"/>
</dbReference>
<protein>
    <submittedName>
        <fullName evidence="7">Patatin</fullName>
    </submittedName>
</protein>
<dbReference type="Proteomes" id="UP000241868">
    <property type="component" value="Unassembled WGS sequence"/>
</dbReference>
<comment type="caution">
    <text evidence="7">The sequence shown here is derived from an EMBL/GenBank/DDBJ whole genome shotgun (WGS) entry which is preliminary data.</text>
</comment>
<dbReference type="OrthoDB" id="8541087at2"/>
<evidence type="ECO:0000259" key="6">
    <source>
        <dbReference type="PROSITE" id="PS51635"/>
    </source>
</evidence>
<keyword evidence="2" id="KW-0442">Lipid degradation</keyword>
<feature type="signal peptide" evidence="5">
    <location>
        <begin position="1"/>
        <end position="20"/>
    </location>
</feature>
<accession>A0A2P7TYE1</accession>
<dbReference type="InterPro" id="IPR002641">
    <property type="entry name" value="PNPLA_dom"/>
</dbReference>
<dbReference type="AlphaFoldDB" id="A0A2P7TYE1"/>
<dbReference type="SUPFAM" id="SSF52151">
    <property type="entry name" value="FabD/lysophospholipase-like"/>
    <property type="match status" value="1"/>
</dbReference>
<keyword evidence="5" id="KW-0732">Signal</keyword>